<keyword evidence="2" id="KW-0229">DNA integration</keyword>
<dbReference type="CDD" id="cd01189">
    <property type="entry name" value="INT_ICEBs1_C_like"/>
    <property type="match status" value="1"/>
</dbReference>
<keyword evidence="4" id="KW-0233">DNA recombination</keyword>
<proteinExistence type="inferred from homology"/>
<dbReference type="Gene3D" id="1.10.150.130">
    <property type="match status" value="1"/>
</dbReference>
<dbReference type="InterPro" id="IPR053876">
    <property type="entry name" value="Phage_int_M"/>
</dbReference>
<dbReference type="AlphaFoldDB" id="A0A8J3ZTS3"/>
<dbReference type="PANTHER" id="PTHR30629">
    <property type="entry name" value="PROPHAGE INTEGRASE"/>
    <property type="match status" value="1"/>
</dbReference>
<sequence length="383" mass="42312">MGRPSLPLGTHGDIRCYHQGKRWQARTLYRDCDGTTRHVERWGDSKGAAERALKEALRDRMWVDSSHDLNPDTKLSAVATAWWAQFCESDCSPGTKRVYRERLDAQIIPSMGNVRCRELTIGGVERFLQAVKRNHGAAITKTTRTVLSNICAYAARHDAIDHNPVRETSPLSVKPKKGAAKALTVREVNQLRALMSYDDRAISRDLPALVDVMAATGLRIGETLALVWEAIDLNAGTVEVRGTIIRIKGQGLAIKPEPKTEAGYRTLMLPTWCRDQLKARRARNDRDWGSLNLVFPSAVGTLRDPSNVDHHLKDAFTWAGVPDITSHIFRKTVATLMDKAGLSARAGADQLGHAQVSMTQNTYFGRKVSDTGAAVVLEALDIA</sequence>
<evidence type="ECO:0000256" key="2">
    <source>
        <dbReference type="ARBA" id="ARBA00022908"/>
    </source>
</evidence>
<evidence type="ECO:0000313" key="6">
    <source>
        <dbReference type="EMBL" id="GIJ67913.1"/>
    </source>
</evidence>
<dbReference type="GO" id="GO:0015074">
    <property type="term" value="P:DNA integration"/>
    <property type="evidence" value="ECO:0007669"/>
    <property type="project" value="UniProtKB-KW"/>
</dbReference>
<dbReference type="Gene3D" id="1.10.443.10">
    <property type="entry name" value="Intergrase catalytic core"/>
    <property type="match status" value="1"/>
</dbReference>
<evidence type="ECO:0000259" key="5">
    <source>
        <dbReference type="PROSITE" id="PS51898"/>
    </source>
</evidence>
<name>A0A8J3ZTS3_9ACTN</name>
<dbReference type="Pfam" id="PF22022">
    <property type="entry name" value="Phage_int_M"/>
    <property type="match status" value="1"/>
</dbReference>
<dbReference type="PROSITE" id="PS51898">
    <property type="entry name" value="TYR_RECOMBINASE"/>
    <property type="match status" value="1"/>
</dbReference>
<dbReference type="EMBL" id="BOPH01000034">
    <property type="protein sequence ID" value="GIJ67913.1"/>
    <property type="molecule type" value="Genomic_DNA"/>
</dbReference>
<keyword evidence="7" id="KW-1185">Reference proteome</keyword>
<evidence type="ECO:0000313" key="7">
    <source>
        <dbReference type="Proteomes" id="UP000635606"/>
    </source>
</evidence>
<dbReference type="SUPFAM" id="SSF56349">
    <property type="entry name" value="DNA breaking-rejoining enzymes"/>
    <property type="match status" value="1"/>
</dbReference>
<dbReference type="Pfam" id="PF00589">
    <property type="entry name" value="Phage_integrase"/>
    <property type="match status" value="1"/>
</dbReference>
<dbReference type="Proteomes" id="UP000635606">
    <property type="component" value="Unassembled WGS sequence"/>
</dbReference>
<evidence type="ECO:0000256" key="3">
    <source>
        <dbReference type="ARBA" id="ARBA00023125"/>
    </source>
</evidence>
<dbReference type="PANTHER" id="PTHR30629:SF2">
    <property type="entry name" value="PROPHAGE INTEGRASE INTS-RELATED"/>
    <property type="match status" value="1"/>
</dbReference>
<comment type="similarity">
    <text evidence="1">Belongs to the 'phage' integrase family.</text>
</comment>
<dbReference type="GO" id="GO:0006310">
    <property type="term" value="P:DNA recombination"/>
    <property type="evidence" value="ECO:0007669"/>
    <property type="project" value="UniProtKB-KW"/>
</dbReference>
<evidence type="ECO:0000256" key="4">
    <source>
        <dbReference type="ARBA" id="ARBA00023172"/>
    </source>
</evidence>
<evidence type="ECO:0000256" key="1">
    <source>
        <dbReference type="ARBA" id="ARBA00008857"/>
    </source>
</evidence>
<comment type="caution">
    <text evidence="6">The sequence shown here is derived from an EMBL/GenBank/DDBJ whole genome shotgun (WGS) entry which is preliminary data.</text>
</comment>
<dbReference type="InterPro" id="IPR050808">
    <property type="entry name" value="Phage_Integrase"/>
</dbReference>
<dbReference type="InterPro" id="IPR013762">
    <property type="entry name" value="Integrase-like_cat_sf"/>
</dbReference>
<keyword evidence="3" id="KW-0238">DNA-binding</keyword>
<dbReference type="InterPro" id="IPR002104">
    <property type="entry name" value="Integrase_catalytic"/>
</dbReference>
<protein>
    <submittedName>
        <fullName evidence="6">Phage integrase</fullName>
    </submittedName>
</protein>
<reference evidence="6" key="1">
    <citation type="submission" date="2021-01" db="EMBL/GenBank/DDBJ databases">
        <title>Whole genome shotgun sequence of Virgisporangium ochraceum NBRC 16418.</title>
        <authorList>
            <person name="Komaki H."/>
            <person name="Tamura T."/>
        </authorList>
    </citation>
    <scope>NUCLEOTIDE SEQUENCE</scope>
    <source>
        <strain evidence="6">NBRC 16418</strain>
    </source>
</reference>
<dbReference type="InterPro" id="IPR011010">
    <property type="entry name" value="DNA_brk_join_enz"/>
</dbReference>
<feature type="domain" description="Tyr recombinase" evidence="5">
    <location>
        <begin position="178"/>
        <end position="377"/>
    </location>
</feature>
<accession>A0A8J3ZTS3</accession>
<organism evidence="6 7">
    <name type="scientific">Virgisporangium ochraceum</name>
    <dbReference type="NCBI Taxonomy" id="65505"/>
    <lineage>
        <taxon>Bacteria</taxon>
        <taxon>Bacillati</taxon>
        <taxon>Actinomycetota</taxon>
        <taxon>Actinomycetes</taxon>
        <taxon>Micromonosporales</taxon>
        <taxon>Micromonosporaceae</taxon>
        <taxon>Virgisporangium</taxon>
    </lineage>
</organism>
<gene>
    <name evidence="6" type="ORF">Voc01_028300</name>
</gene>
<dbReference type="GO" id="GO:0003677">
    <property type="term" value="F:DNA binding"/>
    <property type="evidence" value="ECO:0007669"/>
    <property type="project" value="UniProtKB-KW"/>
</dbReference>
<dbReference type="InterPro" id="IPR010998">
    <property type="entry name" value="Integrase_recombinase_N"/>
</dbReference>